<dbReference type="Proteomes" id="UP001470230">
    <property type="component" value="Unassembled WGS sequence"/>
</dbReference>
<evidence type="ECO:0008006" key="6">
    <source>
        <dbReference type="Google" id="ProtNLM"/>
    </source>
</evidence>
<evidence type="ECO:0000313" key="5">
    <source>
        <dbReference type="Proteomes" id="UP001470230"/>
    </source>
</evidence>
<evidence type="ECO:0000256" key="2">
    <source>
        <dbReference type="ARBA" id="ARBA00023043"/>
    </source>
</evidence>
<proteinExistence type="predicted"/>
<gene>
    <name evidence="4" type="ORF">M9Y10_019618</name>
</gene>
<dbReference type="SMART" id="SM00248">
    <property type="entry name" value="ANK"/>
    <property type="match status" value="17"/>
</dbReference>
<dbReference type="EMBL" id="JAPFFF010000028">
    <property type="protein sequence ID" value="KAK8847043.1"/>
    <property type="molecule type" value="Genomic_DNA"/>
</dbReference>
<keyword evidence="1" id="KW-0677">Repeat</keyword>
<accession>A0ABR2HGW5</accession>
<dbReference type="PANTHER" id="PTHR24198:SF165">
    <property type="entry name" value="ANKYRIN REPEAT-CONTAINING PROTEIN-RELATED"/>
    <property type="match status" value="1"/>
</dbReference>
<dbReference type="PANTHER" id="PTHR24198">
    <property type="entry name" value="ANKYRIN REPEAT AND PROTEIN KINASE DOMAIN-CONTAINING PROTEIN"/>
    <property type="match status" value="1"/>
</dbReference>
<reference evidence="4 5" key="1">
    <citation type="submission" date="2024-04" db="EMBL/GenBank/DDBJ databases">
        <title>Tritrichomonas musculus Genome.</title>
        <authorList>
            <person name="Alves-Ferreira E."/>
            <person name="Grigg M."/>
            <person name="Lorenzi H."/>
            <person name="Galac M."/>
        </authorList>
    </citation>
    <scope>NUCLEOTIDE SEQUENCE [LARGE SCALE GENOMIC DNA]</scope>
    <source>
        <strain evidence="4 5">EAF2021</strain>
    </source>
</reference>
<sequence length="1654" mass="193537">MYNQHAINILNHKHILFVRDPNLKNEKKSIQSPFNYFQYRRIGKFLYLLDTEFINELFDIMPKSIVITSNSKIPYKFNIEMLKDTSTVILKSLTDNPDCLEYPLNLDDENNVLEKFAKMYQGEEVIFKEEDLPVSQRIIQLLGLEESLNYSNFEYLRNKKDMIYGLNFQSFLQFLKFGAPRTFKIKTHKKEYNCNIFGVYSSKILSSLLEKDIFYYEYDYEDELDEFQLVCNIFNFVEIKITSDNMHILNEMIDDFQITVLMDKISTFIDDFEKVSQKIDDEQTIVDTIEEVFDWLYKIKELTVETVMNYIIESDWIQTDENVQELSAFLLQVINNDSTYHSYISDLLIQLNDKANENNSLNILIPFIVQKLMSSFGDSLLNCSFIYNLFKRGIISKETLKTKFIKIFDNDDEKLNKKANRFGYDINDYRIDKNRKSSNLISWFYPEIIEIEEIKDKINFFEQNSNHTFIQRYFPNNVQEYYKMRDSGEPDDELTRALRYDDVDTLQSLLIKKSFLVESNKNNSSNNKESRLSKELLKVVVPFNLFEDFVPNGLTNYINYACAYGSLKCFKYLLLNHERVDQISFDLAVFGGNIEIIKIVSQNIKDDANSKKKFASFFNESKKEKFPAIIKHRNDIFDWIFQEKYKGKIVDDDLMYELLISTAKNGNAHALIEIIDEGINCINSSHEIINSCARNGFYLFTKLFINIFKTKKNEMFLDYSSSVYFGNLSIFKLYHENTKTRFDINSAMSIAIENNYTSIIHCFFNDLIDEFKIRQDFVFACLKSSVNANNNDLFNYLIEQFRKENPNFFRRFKKENELLSMSCLLSSPEITKTITDLIIANDQDNDYTTPFFNAAISGKYETIKYFIDKKLFINYEKLSYQVKKLSSVSDEIFSLIIENADSESREIFLNTYLEQAIRKNNKKLIKYLFDQGANCDDCLFIAIEAHDIELVNLILEYKSSLINKRSKTGTVLYAAVLYNDLNLVKRLLKVPGIDPDGTESENLVPLIAAVYNMNFDIVNEILNFYEEHNFSETKQFDEALKTVLKVFPRNNPSNKLVGIDMCGSVPYYNTNYQMWGGYPIGDLSFVMKNKAKIILILKRLLDFKSIDPNCRFNNYTLLLYACENNEIEIVQMLLQLEKIDVNLCSLETGDSPLILSISKENLKIAELLINYPKTNINMRNYQKDSALTIAVNKNLENIVDLIIKNEKFNPEESNVNYAFFLSSESIAKKLILSKSLDVNYEIEKECVKEEANSIEFKKSQLKYYLPDEEHRYITTLIDAINNNYKEKIDMIIHHSSFNKIKSQLKKSIFVSVEKNRLEIFQQLIKLMNSNVNIFNCYNESLLFVAVKYRSKDILSEILKNSDFDENKSCFLRAFCETIINNNSESANIMNELYNYDKEHDHLIDFTKLLPNGKSFFTLIASTLLFQNEGDDCDDIDYVSKKDLNGVGDIVLFLLNNGVDPNIPDEDNFLPLEYAMLLNSYDFAHLLIQSNRIDFTQKVVIKEDFFILYENQYDDCLNPSESKTKSYLHIAARSKNSDILKEFITDKLIDINATDECDENVLMEAARFNRLENVQLLSQVDDLDYLHRNNEGNDTIEILLNIVDSFDEEPEVKTRDDYFNTLIKILISERNSEKNEGDNYAEEEQVSEWYSEDYD</sequence>
<keyword evidence="5" id="KW-1185">Reference proteome</keyword>
<dbReference type="Pfam" id="PF12796">
    <property type="entry name" value="Ank_2"/>
    <property type="match status" value="2"/>
</dbReference>
<evidence type="ECO:0000313" key="4">
    <source>
        <dbReference type="EMBL" id="KAK8847043.1"/>
    </source>
</evidence>
<dbReference type="InterPro" id="IPR036770">
    <property type="entry name" value="Ankyrin_rpt-contain_sf"/>
</dbReference>
<protein>
    <recommendedName>
        <fullName evidence="6">DUF3447 domain-containing protein</fullName>
    </recommendedName>
</protein>
<dbReference type="Gene3D" id="1.25.40.20">
    <property type="entry name" value="Ankyrin repeat-containing domain"/>
    <property type="match status" value="5"/>
</dbReference>
<feature type="region of interest" description="Disordered" evidence="3">
    <location>
        <begin position="1630"/>
        <end position="1654"/>
    </location>
</feature>
<feature type="compositionally biased region" description="Acidic residues" evidence="3">
    <location>
        <begin position="1638"/>
        <end position="1654"/>
    </location>
</feature>
<evidence type="ECO:0000256" key="1">
    <source>
        <dbReference type="ARBA" id="ARBA00022737"/>
    </source>
</evidence>
<comment type="caution">
    <text evidence="4">The sequence shown here is derived from an EMBL/GenBank/DDBJ whole genome shotgun (WGS) entry which is preliminary data.</text>
</comment>
<name>A0ABR2HGW5_9EUKA</name>
<organism evidence="4 5">
    <name type="scientific">Tritrichomonas musculus</name>
    <dbReference type="NCBI Taxonomy" id="1915356"/>
    <lineage>
        <taxon>Eukaryota</taxon>
        <taxon>Metamonada</taxon>
        <taxon>Parabasalia</taxon>
        <taxon>Tritrichomonadida</taxon>
        <taxon>Tritrichomonadidae</taxon>
        <taxon>Tritrichomonas</taxon>
    </lineage>
</organism>
<dbReference type="InterPro" id="IPR002110">
    <property type="entry name" value="Ankyrin_rpt"/>
</dbReference>
<keyword evidence="2" id="KW-0040">ANK repeat</keyword>
<evidence type="ECO:0000256" key="3">
    <source>
        <dbReference type="SAM" id="MobiDB-lite"/>
    </source>
</evidence>
<dbReference type="SUPFAM" id="SSF48403">
    <property type="entry name" value="Ankyrin repeat"/>
    <property type="match status" value="4"/>
</dbReference>